<organism evidence="2 3">
    <name type="scientific">Pedobacter cryotolerans</name>
    <dbReference type="NCBI Taxonomy" id="2571270"/>
    <lineage>
        <taxon>Bacteria</taxon>
        <taxon>Pseudomonadati</taxon>
        <taxon>Bacteroidota</taxon>
        <taxon>Sphingobacteriia</taxon>
        <taxon>Sphingobacteriales</taxon>
        <taxon>Sphingobacteriaceae</taxon>
        <taxon>Pedobacter</taxon>
    </lineage>
</organism>
<comment type="caution">
    <text evidence="2">The sequence shown here is derived from an EMBL/GenBank/DDBJ whole genome shotgun (WGS) entry which is preliminary data.</text>
</comment>
<evidence type="ECO:0000313" key="3">
    <source>
        <dbReference type="Proteomes" id="UP000310477"/>
    </source>
</evidence>
<gene>
    <name evidence="2" type="ORF">FA045_01150</name>
</gene>
<name>A0A4U1CD71_9SPHI</name>
<keyword evidence="1" id="KW-0812">Transmembrane</keyword>
<keyword evidence="1" id="KW-1133">Transmembrane helix</keyword>
<keyword evidence="1" id="KW-0472">Membrane</keyword>
<protein>
    <submittedName>
        <fullName evidence="2">Uncharacterized protein</fullName>
    </submittedName>
</protein>
<dbReference type="Proteomes" id="UP000310477">
    <property type="component" value="Unassembled WGS sequence"/>
</dbReference>
<dbReference type="AlphaFoldDB" id="A0A4U1CD71"/>
<dbReference type="OrthoDB" id="767295at2"/>
<proteinExistence type="predicted"/>
<feature type="transmembrane region" description="Helical" evidence="1">
    <location>
        <begin position="94"/>
        <end position="114"/>
    </location>
</feature>
<feature type="transmembrane region" description="Helical" evidence="1">
    <location>
        <begin position="12"/>
        <end position="42"/>
    </location>
</feature>
<dbReference type="EMBL" id="SWBO01000001">
    <property type="protein sequence ID" value="TKC03207.1"/>
    <property type="molecule type" value="Genomic_DNA"/>
</dbReference>
<evidence type="ECO:0000313" key="2">
    <source>
        <dbReference type="EMBL" id="TKC03207.1"/>
    </source>
</evidence>
<feature type="transmembrane region" description="Helical" evidence="1">
    <location>
        <begin position="54"/>
        <end position="74"/>
    </location>
</feature>
<keyword evidence="3" id="KW-1185">Reference proteome</keyword>
<accession>A0A4U1CD71</accession>
<reference evidence="2 3" key="1">
    <citation type="submission" date="2019-04" db="EMBL/GenBank/DDBJ databases">
        <title>Pedobacter sp. AR-2-6 sp. nov., isolated from Arctic soil.</title>
        <authorList>
            <person name="Dahal R.H."/>
            <person name="Kim D.-U."/>
        </authorList>
    </citation>
    <scope>NUCLEOTIDE SEQUENCE [LARGE SCALE GENOMIC DNA]</scope>
    <source>
        <strain evidence="2 3">AR-2-6</strain>
    </source>
</reference>
<evidence type="ECO:0000256" key="1">
    <source>
        <dbReference type="SAM" id="Phobius"/>
    </source>
</evidence>
<dbReference type="RefSeq" id="WP_136873590.1">
    <property type="nucleotide sequence ID" value="NZ_SWBO01000001.1"/>
</dbReference>
<sequence length="119" mass="13777">MLQKLSYLNIMLAIIYVLFYFKTININSVGIFLIIIINWLALRASQQENYKLSIWHFAVGLWSLYYACYTAYGIFNIVSSSLEYGFVSNDVNIYLIFASTFTICILTQLVLYALKAKLK</sequence>